<reference evidence="5 6" key="1">
    <citation type="submission" date="2017-11" db="EMBL/GenBank/DDBJ databases">
        <title>Genomic Encyclopedia of Archaeal and Bacterial Type Strains, Phase II (KMG-II): From Individual Species to Whole Genera.</title>
        <authorList>
            <person name="Goeker M."/>
        </authorList>
    </citation>
    <scope>NUCLEOTIDE SEQUENCE [LARGE SCALE GENOMIC DNA]</scope>
    <source>
        <strain evidence="5 6">DSM 16400</strain>
    </source>
</reference>
<dbReference type="GO" id="GO:0016403">
    <property type="term" value="F:dimethylargininase activity"/>
    <property type="evidence" value="ECO:0007669"/>
    <property type="project" value="TreeGrafter"/>
</dbReference>
<dbReference type="Gene3D" id="3.75.10.10">
    <property type="entry name" value="L-arginine/glycine Amidinotransferase, Chain A"/>
    <property type="match status" value="1"/>
</dbReference>
<evidence type="ECO:0000256" key="4">
    <source>
        <dbReference type="SAM" id="Phobius"/>
    </source>
</evidence>
<organism evidence="5 6">
    <name type="scientific">Salinibacterium amurskyense</name>
    <dbReference type="NCBI Taxonomy" id="205941"/>
    <lineage>
        <taxon>Bacteria</taxon>
        <taxon>Bacillati</taxon>
        <taxon>Actinomycetota</taxon>
        <taxon>Actinomycetes</taxon>
        <taxon>Micrococcales</taxon>
        <taxon>Microbacteriaceae</taxon>
        <taxon>Salinibacterium</taxon>
    </lineage>
</organism>
<name>A0A2M9D7C2_9MICO</name>
<protein>
    <submittedName>
        <fullName evidence="5">Dimethylargininase</fullName>
    </submittedName>
</protein>
<feature type="transmembrane region" description="Helical" evidence="4">
    <location>
        <begin position="72"/>
        <end position="96"/>
    </location>
</feature>
<evidence type="ECO:0000313" key="5">
    <source>
        <dbReference type="EMBL" id="PJJ81617.1"/>
    </source>
</evidence>
<sequence>MISVGTRFGAAFISGLAVAGTVYLATGLAFFTANGAAAENLPAIAEYFLPMALVLFVLYSLAAALEINRFWYTAAVTGLVLGIAAAFFGTALGIIASGAEWNPEAMTFILASLLGTNLIFVVATIIAAVTVGRRVWAAIARPVHQPTTLTALVRAPSSRMADGELTHLDRVPVDAELADAQWEGYVAALQANGFETIEVPAADELADSVFIEDTVVMFGEVAVLTSPGAESRQPEIDAVRASITDMGLELREITQPGTLDGGDVLKVGSTVYVGRGGRTNAEGIRQLRAIVTPLGYTLIAVPVEKVLHLKSGVTALPDGTIIGYPDLVDNVDLYDRFLAVPEAEGAAVVVLSDDAVLMSSSAPKTAALIENLGYRVVTVDVSEFEKMEGCVTCLSVRIR</sequence>
<dbReference type="GO" id="GO:0045429">
    <property type="term" value="P:positive regulation of nitric oxide biosynthetic process"/>
    <property type="evidence" value="ECO:0007669"/>
    <property type="project" value="TreeGrafter"/>
</dbReference>
<comment type="similarity">
    <text evidence="1">Belongs to the DDAH family.</text>
</comment>
<evidence type="ECO:0000313" key="6">
    <source>
        <dbReference type="Proteomes" id="UP000231742"/>
    </source>
</evidence>
<dbReference type="GO" id="GO:0000052">
    <property type="term" value="P:citrulline metabolic process"/>
    <property type="evidence" value="ECO:0007669"/>
    <property type="project" value="TreeGrafter"/>
</dbReference>
<evidence type="ECO:0000256" key="3">
    <source>
        <dbReference type="PIRSR" id="PIRSR633199-1"/>
    </source>
</evidence>
<dbReference type="RefSeq" id="WP_100388282.1">
    <property type="nucleotide sequence ID" value="NZ_BMZU01000001.1"/>
</dbReference>
<evidence type="ECO:0000256" key="1">
    <source>
        <dbReference type="ARBA" id="ARBA00008532"/>
    </source>
</evidence>
<comment type="caution">
    <text evidence="5">The sequence shown here is derived from an EMBL/GenBank/DDBJ whole genome shotgun (WGS) entry which is preliminary data.</text>
</comment>
<dbReference type="NCBIfam" id="NF045660">
    <property type="entry name" value="DiMthArgaseDdahStm"/>
    <property type="match status" value="1"/>
</dbReference>
<keyword evidence="4" id="KW-1133">Transmembrane helix</keyword>
<dbReference type="AlphaFoldDB" id="A0A2M9D7C2"/>
<feature type="active site" description="Proton donor" evidence="3">
    <location>
        <position position="308"/>
    </location>
</feature>
<feature type="active site" description="Nucleophile" evidence="3">
    <location>
        <position position="393"/>
    </location>
</feature>
<dbReference type="OrthoDB" id="3196313at2"/>
<gene>
    <name evidence="5" type="ORF">CLV85_0794</name>
</gene>
<feature type="transmembrane region" description="Helical" evidence="4">
    <location>
        <begin position="47"/>
        <end position="65"/>
    </location>
</feature>
<keyword evidence="4" id="KW-0472">Membrane</keyword>
<keyword evidence="4" id="KW-0812">Transmembrane</keyword>
<feature type="transmembrane region" description="Helical" evidence="4">
    <location>
        <begin position="108"/>
        <end position="131"/>
    </location>
</feature>
<keyword evidence="6" id="KW-1185">Reference proteome</keyword>
<accession>A0A2M9D7C2</accession>
<dbReference type="EMBL" id="PGFH01000001">
    <property type="protein sequence ID" value="PJJ81617.1"/>
    <property type="molecule type" value="Genomic_DNA"/>
</dbReference>
<dbReference type="InterPro" id="IPR033199">
    <property type="entry name" value="DDAH-like"/>
</dbReference>
<dbReference type="SUPFAM" id="SSF55909">
    <property type="entry name" value="Pentein"/>
    <property type="match status" value="1"/>
</dbReference>
<evidence type="ECO:0000256" key="2">
    <source>
        <dbReference type="ARBA" id="ARBA00022801"/>
    </source>
</evidence>
<dbReference type="PANTHER" id="PTHR12737:SF9">
    <property type="entry name" value="DIMETHYLARGININASE"/>
    <property type="match status" value="1"/>
</dbReference>
<dbReference type="GO" id="GO:0016597">
    <property type="term" value="F:amino acid binding"/>
    <property type="evidence" value="ECO:0007669"/>
    <property type="project" value="TreeGrafter"/>
</dbReference>
<dbReference type="PANTHER" id="PTHR12737">
    <property type="entry name" value="DIMETHYLARGININE DIMETHYLAMINOHYDROLASE"/>
    <property type="match status" value="1"/>
</dbReference>
<keyword evidence="2" id="KW-0378">Hydrolase</keyword>
<dbReference type="Proteomes" id="UP000231742">
    <property type="component" value="Unassembled WGS sequence"/>
</dbReference>
<dbReference type="GO" id="GO:0006525">
    <property type="term" value="P:arginine metabolic process"/>
    <property type="evidence" value="ECO:0007669"/>
    <property type="project" value="TreeGrafter"/>
</dbReference>
<proteinExistence type="inferred from homology"/>